<dbReference type="AlphaFoldDB" id="A0ABD5DYE4"/>
<keyword evidence="1" id="KW-0456">Lyase</keyword>
<accession>A0ABD5DYE4</accession>
<reference evidence="1" key="1">
    <citation type="submission" date="2019-07" db="EMBL/GenBank/DDBJ databases">
        <title>Biological characteristics of mucoid Acinetobacter baumannii from a general hospital in China.</title>
        <authorList>
            <person name="Hua X."/>
            <person name="Yu Y."/>
        </authorList>
    </citation>
    <scope>NUCLEOTIDE SEQUENCE</scope>
    <source>
        <strain evidence="1">N8</strain>
    </source>
</reference>
<proteinExistence type="predicted"/>
<comment type="caution">
    <text evidence="1">The sequence shown here is derived from an EMBL/GenBank/DDBJ whole genome shotgun (WGS) entry which is preliminary data.</text>
</comment>
<organism evidence="1">
    <name type="scientific">Acinetobacter baumannii</name>
    <dbReference type="NCBI Taxonomy" id="470"/>
    <lineage>
        <taxon>Bacteria</taxon>
        <taxon>Pseudomonadati</taxon>
        <taxon>Pseudomonadota</taxon>
        <taxon>Gammaproteobacteria</taxon>
        <taxon>Moraxellales</taxon>
        <taxon>Moraxellaceae</taxon>
        <taxon>Acinetobacter</taxon>
        <taxon>Acinetobacter calcoaceticus/baumannii complex</taxon>
    </lineage>
</organism>
<evidence type="ECO:0000313" key="1">
    <source>
        <dbReference type="EMBL" id="MDR8434485.1"/>
    </source>
</evidence>
<dbReference type="InterPro" id="IPR015422">
    <property type="entry name" value="PyrdxlP-dep_Trfase_small"/>
</dbReference>
<feature type="non-terminal residue" evidence="1">
    <location>
        <position position="1"/>
    </location>
</feature>
<gene>
    <name evidence="1" type="ORF">FPK63_25980</name>
</gene>
<dbReference type="EMBL" id="VMAF01001477">
    <property type="protein sequence ID" value="MDR8434485.1"/>
    <property type="molecule type" value="Genomic_DNA"/>
</dbReference>
<dbReference type="EC" id="4.1.1.81" evidence="1"/>
<dbReference type="GO" id="GO:0048472">
    <property type="term" value="F:threonine-phosphate decarboxylase activity"/>
    <property type="evidence" value="ECO:0007669"/>
    <property type="project" value="UniProtKB-EC"/>
</dbReference>
<sequence length="40" mass="4586">HVLIRSCANYPGLDSRYFRVAIRSAEENDQLLVALRRVLA</sequence>
<dbReference type="Gene3D" id="3.90.1150.10">
    <property type="entry name" value="Aspartate Aminotransferase, domain 1"/>
    <property type="match status" value="1"/>
</dbReference>
<protein>
    <submittedName>
        <fullName evidence="1">Threonine-phosphate decarboxylase</fullName>
        <ecNumber evidence="1">4.1.1.81</ecNumber>
    </submittedName>
</protein>
<name>A0ABD5DYE4_ACIBA</name>